<gene>
    <name evidence="7" type="ORF">METZ01_LOCUS365839</name>
</gene>
<keyword evidence="4 6" id="KW-1133">Transmembrane helix</keyword>
<dbReference type="EMBL" id="UINC01131342">
    <property type="protein sequence ID" value="SVD12985.1"/>
    <property type="molecule type" value="Genomic_DNA"/>
</dbReference>
<feature type="transmembrane region" description="Helical" evidence="6">
    <location>
        <begin position="33"/>
        <end position="54"/>
    </location>
</feature>
<feature type="transmembrane region" description="Helical" evidence="6">
    <location>
        <begin position="189"/>
        <end position="211"/>
    </location>
</feature>
<name>A0A382SU13_9ZZZZ</name>
<dbReference type="PANTHER" id="PTHR40277:SF1">
    <property type="entry name" value="BLL5419 PROTEIN"/>
    <property type="match status" value="1"/>
</dbReference>
<feature type="transmembrane region" description="Helical" evidence="6">
    <location>
        <begin position="147"/>
        <end position="169"/>
    </location>
</feature>
<organism evidence="7">
    <name type="scientific">marine metagenome</name>
    <dbReference type="NCBI Taxonomy" id="408172"/>
    <lineage>
        <taxon>unclassified sequences</taxon>
        <taxon>metagenomes</taxon>
        <taxon>ecological metagenomes</taxon>
    </lineage>
</organism>
<evidence type="ECO:0000256" key="4">
    <source>
        <dbReference type="ARBA" id="ARBA00022989"/>
    </source>
</evidence>
<evidence type="ECO:0000313" key="7">
    <source>
        <dbReference type="EMBL" id="SVD12985.1"/>
    </source>
</evidence>
<feature type="non-terminal residue" evidence="7">
    <location>
        <position position="1"/>
    </location>
</feature>
<keyword evidence="2" id="KW-1003">Cell membrane</keyword>
<reference evidence="7" key="1">
    <citation type="submission" date="2018-05" db="EMBL/GenBank/DDBJ databases">
        <authorList>
            <person name="Lanie J.A."/>
            <person name="Ng W.-L."/>
            <person name="Kazmierczak K.M."/>
            <person name="Andrzejewski T.M."/>
            <person name="Davidsen T.M."/>
            <person name="Wayne K.J."/>
            <person name="Tettelin H."/>
            <person name="Glass J.I."/>
            <person name="Rusch D."/>
            <person name="Podicherti R."/>
            <person name="Tsui H.-C.T."/>
            <person name="Winkler M.E."/>
        </authorList>
    </citation>
    <scope>NUCLEOTIDE SEQUENCE</scope>
</reference>
<evidence type="ECO:0000256" key="2">
    <source>
        <dbReference type="ARBA" id="ARBA00022475"/>
    </source>
</evidence>
<feature type="transmembrane region" description="Helical" evidence="6">
    <location>
        <begin position="111"/>
        <end position="135"/>
    </location>
</feature>
<feature type="transmembrane region" description="Helical" evidence="6">
    <location>
        <begin position="61"/>
        <end position="80"/>
    </location>
</feature>
<evidence type="ECO:0000256" key="3">
    <source>
        <dbReference type="ARBA" id="ARBA00022692"/>
    </source>
</evidence>
<dbReference type="PANTHER" id="PTHR40277">
    <property type="entry name" value="BLL5419 PROTEIN"/>
    <property type="match status" value="1"/>
</dbReference>
<keyword evidence="5 6" id="KW-0472">Membrane</keyword>
<accession>A0A382SU13</accession>
<sequence>PSSVGGDAVRMYLARKAGLSLAGAINSVMLERVAALSGLILVVLVTQPLLLNRIGDNPAKFIFPILAILVILGIVILMFFDKFPSQFHRFRIVRGLGHLASDTKKLFLSPIGTIISVGFGVSGNILLASAAYLLCQALRIDLNIIDCLVLIPPVILITTIPISIAGWGVREGAMVAVLAYAGVSEGDAFILSLLLGISILIASLPGGLIWIKGGYKRGEVVKEITAGA</sequence>
<dbReference type="Pfam" id="PF03706">
    <property type="entry name" value="LPG_synthase_TM"/>
    <property type="match status" value="1"/>
</dbReference>
<keyword evidence="3 6" id="KW-0812">Transmembrane</keyword>
<dbReference type="InterPro" id="IPR022791">
    <property type="entry name" value="L-PG_synthase/AglD"/>
</dbReference>
<comment type="subcellular location">
    <subcellularLocation>
        <location evidence="1">Cell membrane</location>
        <topology evidence="1">Multi-pass membrane protein</topology>
    </subcellularLocation>
</comment>
<protein>
    <recommendedName>
        <fullName evidence="8">Flippase-like domain-containing protein</fullName>
    </recommendedName>
</protein>
<evidence type="ECO:0008006" key="8">
    <source>
        <dbReference type="Google" id="ProtNLM"/>
    </source>
</evidence>
<dbReference type="AlphaFoldDB" id="A0A382SU13"/>
<dbReference type="GO" id="GO:0005886">
    <property type="term" value="C:plasma membrane"/>
    <property type="evidence" value="ECO:0007669"/>
    <property type="project" value="UniProtKB-SubCell"/>
</dbReference>
<evidence type="ECO:0000256" key="6">
    <source>
        <dbReference type="SAM" id="Phobius"/>
    </source>
</evidence>
<evidence type="ECO:0000256" key="1">
    <source>
        <dbReference type="ARBA" id="ARBA00004651"/>
    </source>
</evidence>
<evidence type="ECO:0000256" key="5">
    <source>
        <dbReference type="ARBA" id="ARBA00023136"/>
    </source>
</evidence>
<proteinExistence type="predicted"/>